<organism evidence="5 6">
    <name type="scientific">Algoriphagus confluentis</name>
    <dbReference type="NCBI Taxonomy" id="1697556"/>
    <lineage>
        <taxon>Bacteria</taxon>
        <taxon>Pseudomonadati</taxon>
        <taxon>Bacteroidota</taxon>
        <taxon>Cytophagia</taxon>
        <taxon>Cytophagales</taxon>
        <taxon>Cyclobacteriaceae</taxon>
        <taxon>Algoriphagus</taxon>
    </lineage>
</organism>
<dbReference type="InterPro" id="IPR013131">
    <property type="entry name" value="Mannitol_DH_N"/>
</dbReference>
<feature type="domain" description="Mannitol dehydrogenase N-terminal" evidence="3">
    <location>
        <begin position="7"/>
        <end position="233"/>
    </location>
</feature>
<evidence type="ECO:0000313" key="6">
    <source>
        <dbReference type="Proteomes" id="UP001338309"/>
    </source>
</evidence>
<gene>
    <name evidence="5" type="ORF">Aconfl_02560</name>
</gene>
<dbReference type="Pfam" id="PF08125">
    <property type="entry name" value="Mannitol_dh_C"/>
    <property type="match status" value="1"/>
</dbReference>
<feature type="domain" description="Mannitol dehydrogenase C-terminal" evidence="4">
    <location>
        <begin position="253"/>
        <end position="400"/>
    </location>
</feature>
<dbReference type="PRINTS" id="PR00084">
    <property type="entry name" value="MTLDHDRGNASE"/>
</dbReference>
<evidence type="ECO:0000259" key="4">
    <source>
        <dbReference type="Pfam" id="PF08125"/>
    </source>
</evidence>
<accession>A0ABQ6PI71</accession>
<dbReference type="InterPro" id="IPR000669">
    <property type="entry name" value="Mannitol_DH"/>
</dbReference>
<proteinExistence type="predicted"/>
<dbReference type="SUPFAM" id="SSF51735">
    <property type="entry name" value="NAD(P)-binding Rossmann-fold domains"/>
    <property type="match status" value="1"/>
</dbReference>
<evidence type="ECO:0000259" key="3">
    <source>
        <dbReference type="Pfam" id="PF01232"/>
    </source>
</evidence>
<protein>
    <submittedName>
        <fullName evidence="5">Tagaturonate reductase</fullName>
    </submittedName>
</protein>
<dbReference type="NCBIfam" id="NF002969">
    <property type="entry name" value="PRK03643.1"/>
    <property type="match status" value="1"/>
</dbReference>
<keyword evidence="6" id="KW-1185">Reference proteome</keyword>
<dbReference type="InterPro" id="IPR008927">
    <property type="entry name" value="6-PGluconate_DH-like_C_sf"/>
</dbReference>
<dbReference type="Pfam" id="PF01232">
    <property type="entry name" value="Mannitol_dh"/>
    <property type="match status" value="1"/>
</dbReference>
<evidence type="ECO:0000256" key="2">
    <source>
        <dbReference type="ARBA" id="ARBA00023027"/>
    </source>
</evidence>
<evidence type="ECO:0000256" key="1">
    <source>
        <dbReference type="ARBA" id="ARBA00023002"/>
    </source>
</evidence>
<dbReference type="SUPFAM" id="SSF48179">
    <property type="entry name" value="6-phosphogluconate dehydrogenase C-terminal domain-like"/>
    <property type="match status" value="1"/>
</dbReference>
<comment type="caution">
    <text evidence="5">The sequence shown here is derived from an EMBL/GenBank/DDBJ whole genome shotgun (WGS) entry which is preliminary data.</text>
</comment>
<dbReference type="EMBL" id="BTPD01000001">
    <property type="protein sequence ID" value="GMQ27614.1"/>
    <property type="molecule type" value="Genomic_DNA"/>
</dbReference>
<keyword evidence="1" id="KW-0560">Oxidoreductase</keyword>
<dbReference type="InterPro" id="IPR013328">
    <property type="entry name" value="6PGD_dom2"/>
</dbReference>
<keyword evidence="2" id="KW-0520">NAD</keyword>
<dbReference type="InterPro" id="IPR036291">
    <property type="entry name" value="NAD(P)-bd_dom_sf"/>
</dbReference>
<sequence>MPNQDIHILQFGTGNFLRAFFEPMVQTLNKKNIPLNICMIQSTGGKTLDKLKAQNFHYHVCEAGIKNGEKVQEIQKITCVREGLDLPKDNEKFLDLASNPQVKWIISNVTEAGMVWKEEGLLEEFAESFAGRIAQWLIRRFERLSETETVLLPCELIPNNGDLLKEFVVKHARRWNQSPEFFSWLDRKVYFFNNLVDRIVPGFPNRLDLKEKENDALVVQTEPYSFWAIEGKKEQSPLLPFLKADSQVVLEEDIQGFSLRKIRILNGCHTYIAAKGIMTGYQTVREFISDKKNLSILNEMVEKEIIPYLGMDLNELKSYKEEIFARFANPFVDHRLEDILLNSTAKFKSRLLPLFLPFSQKNEGIYPKEICKGLIYLLHFYLQNPNQVRETSAVTSLLAEVPRELSSKEKIMWVTKNLFGLKWNPGLEQAFLDITSVNLAFIQNPNRQHI</sequence>
<dbReference type="Proteomes" id="UP001338309">
    <property type="component" value="Unassembled WGS sequence"/>
</dbReference>
<dbReference type="InterPro" id="IPR013118">
    <property type="entry name" value="Mannitol_DH_C"/>
</dbReference>
<dbReference type="Gene3D" id="3.40.50.720">
    <property type="entry name" value="NAD(P)-binding Rossmann-like Domain"/>
    <property type="match status" value="1"/>
</dbReference>
<name>A0ABQ6PI71_9BACT</name>
<dbReference type="Gene3D" id="1.10.1040.10">
    <property type="entry name" value="N-(1-d-carboxylethyl)-l-norvaline Dehydrogenase, domain 2"/>
    <property type="match status" value="1"/>
</dbReference>
<evidence type="ECO:0000313" key="5">
    <source>
        <dbReference type="EMBL" id="GMQ27614.1"/>
    </source>
</evidence>
<dbReference type="PANTHER" id="PTHR30524">
    <property type="entry name" value="MANNITOL-1-PHOSPHATE 5-DEHYDROGENASE"/>
    <property type="match status" value="1"/>
</dbReference>
<dbReference type="PANTHER" id="PTHR30524:SF0">
    <property type="entry name" value="ALTRONATE OXIDOREDUCTASE-RELATED"/>
    <property type="match status" value="1"/>
</dbReference>
<reference evidence="5 6" key="1">
    <citation type="submission" date="2023-08" db="EMBL/GenBank/DDBJ databases">
        <title>Draft genome sequence of Algoriphagus confluentis.</title>
        <authorList>
            <person name="Takatani N."/>
            <person name="Hosokawa M."/>
            <person name="Sawabe T."/>
        </authorList>
    </citation>
    <scope>NUCLEOTIDE SEQUENCE [LARGE SCALE GENOMIC DNA]</scope>
    <source>
        <strain evidence="5 6">NBRC 111222</strain>
    </source>
</reference>